<sequence>MSTASAAPREPWPDLQVAPLRAEQEESLWLGCQPLIAGHRHFHDGDLRCVKPALQELRAASWQRPKAARSSQDLLEALREER</sequence>
<gene>
    <name evidence="1" type="ORF">JG540_04325</name>
</gene>
<reference evidence="1 2" key="1">
    <citation type="submission" date="2020-12" db="EMBL/GenBank/DDBJ databases">
        <authorList>
            <person name="Zhou J."/>
        </authorList>
    </citation>
    <scope>NUCLEOTIDE SEQUENCE [LARGE SCALE GENOMIC DNA]</scope>
    <source>
        <strain evidence="1 2">CCUG 61299</strain>
    </source>
</reference>
<name>A0A7T7MAT1_9ACTO</name>
<dbReference type="AlphaFoldDB" id="A0A7T7MAT1"/>
<evidence type="ECO:0000313" key="1">
    <source>
        <dbReference type="EMBL" id="QQM68075.1"/>
    </source>
</evidence>
<organism evidence="1 2">
    <name type="scientific">Actinomyces weissii</name>
    <dbReference type="NCBI Taxonomy" id="675090"/>
    <lineage>
        <taxon>Bacteria</taxon>
        <taxon>Bacillati</taxon>
        <taxon>Actinomycetota</taxon>
        <taxon>Actinomycetes</taxon>
        <taxon>Actinomycetales</taxon>
        <taxon>Actinomycetaceae</taxon>
        <taxon>Actinomyces</taxon>
    </lineage>
</organism>
<dbReference type="KEGG" id="awe:JG540_04325"/>
<dbReference type="Proteomes" id="UP000595895">
    <property type="component" value="Chromosome"/>
</dbReference>
<dbReference type="RefSeq" id="WP_200277548.1">
    <property type="nucleotide sequence ID" value="NZ_CP066802.1"/>
</dbReference>
<evidence type="ECO:0000313" key="2">
    <source>
        <dbReference type="Proteomes" id="UP000595895"/>
    </source>
</evidence>
<dbReference type="EMBL" id="CP066802">
    <property type="protein sequence ID" value="QQM68075.1"/>
    <property type="molecule type" value="Genomic_DNA"/>
</dbReference>
<protein>
    <submittedName>
        <fullName evidence="1">Uncharacterized protein</fullName>
    </submittedName>
</protein>
<accession>A0A7T7MAT1</accession>
<proteinExistence type="predicted"/>
<keyword evidence="2" id="KW-1185">Reference proteome</keyword>